<dbReference type="GO" id="GO:0005886">
    <property type="term" value="C:plasma membrane"/>
    <property type="evidence" value="ECO:0007669"/>
    <property type="project" value="UniProtKB-SubCell"/>
</dbReference>
<gene>
    <name evidence="13" type="ORF">PHYPA_029992</name>
</gene>
<keyword evidence="10" id="KW-0278">Fertilization</keyword>
<feature type="chain" id="PRO_5033761609" description="Generative cell specific-1/HAP2 domain-containing protein" evidence="11">
    <location>
        <begin position="41"/>
        <end position="190"/>
    </location>
</feature>
<evidence type="ECO:0000256" key="7">
    <source>
        <dbReference type="ARBA" id="ARBA00023121"/>
    </source>
</evidence>
<dbReference type="EnsemblPlants" id="Pp3c25_15240V3.1">
    <property type="protein sequence ID" value="PAC:32979454.CDS.1"/>
    <property type="gene ID" value="Pp3c25_15240"/>
</dbReference>
<dbReference type="GO" id="GO:0008289">
    <property type="term" value="F:lipid binding"/>
    <property type="evidence" value="ECO:0007669"/>
    <property type="project" value="UniProtKB-KW"/>
</dbReference>
<reference evidence="13 15" key="1">
    <citation type="journal article" date="2008" name="Science">
        <title>The Physcomitrella genome reveals evolutionary insights into the conquest of land by plants.</title>
        <authorList>
            <person name="Rensing S."/>
            <person name="Lang D."/>
            <person name="Zimmer A."/>
            <person name="Terry A."/>
            <person name="Salamov A."/>
            <person name="Shapiro H."/>
            <person name="Nishiyama T."/>
            <person name="Perroud P.-F."/>
            <person name="Lindquist E."/>
            <person name="Kamisugi Y."/>
            <person name="Tanahashi T."/>
            <person name="Sakakibara K."/>
            <person name="Fujita T."/>
            <person name="Oishi K."/>
            <person name="Shin-I T."/>
            <person name="Kuroki Y."/>
            <person name="Toyoda A."/>
            <person name="Suzuki Y."/>
            <person name="Hashimoto A."/>
            <person name="Yamaguchi K."/>
            <person name="Sugano A."/>
            <person name="Kohara Y."/>
            <person name="Fujiyama A."/>
            <person name="Anterola A."/>
            <person name="Aoki S."/>
            <person name="Ashton N."/>
            <person name="Barbazuk W.B."/>
            <person name="Barker E."/>
            <person name="Bennetzen J."/>
            <person name="Bezanilla M."/>
            <person name="Blankenship R."/>
            <person name="Cho S.H."/>
            <person name="Dutcher S."/>
            <person name="Estelle M."/>
            <person name="Fawcett J.A."/>
            <person name="Gundlach H."/>
            <person name="Hanada K."/>
            <person name="Heyl A."/>
            <person name="Hicks K.A."/>
            <person name="Hugh J."/>
            <person name="Lohr M."/>
            <person name="Mayer K."/>
            <person name="Melkozernov A."/>
            <person name="Murata T."/>
            <person name="Nelson D."/>
            <person name="Pils B."/>
            <person name="Prigge M."/>
            <person name="Reiss B."/>
            <person name="Renner T."/>
            <person name="Rombauts S."/>
            <person name="Rushton P."/>
            <person name="Sanderfoot A."/>
            <person name="Schween G."/>
            <person name="Shiu S.-H."/>
            <person name="Stueber K."/>
            <person name="Theodoulou F.L."/>
            <person name="Tu H."/>
            <person name="Van de Peer Y."/>
            <person name="Verrier P.J."/>
            <person name="Waters E."/>
            <person name="Wood A."/>
            <person name="Yang L."/>
            <person name="Cove D."/>
            <person name="Cuming A."/>
            <person name="Hasebe M."/>
            <person name="Lucas S."/>
            <person name="Mishler D.B."/>
            <person name="Reski R."/>
            <person name="Grigoriev I."/>
            <person name="Quatrano R.S."/>
            <person name="Boore J.L."/>
        </authorList>
    </citation>
    <scope>NUCLEOTIDE SEQUENCE [LARGE SCALE GENOMIC DNA]</scope>
    <source>
        <strain evidence="14 15">cv. Gransden 2004</strain>
    </source>
</reference>
<evidence type="ECO:0000256" key="9">
    <source>
        <dbReference type="ARBA" id="ARBA00023157"/>
    </source>
</evidence>
<feature type="signal peptide" evidence="11">
    <location>
        <begin position="1"/>
        <end position="40"/>
    </location>
</feature>
<evidence type="ECO:0000256" key="4">
    <source>
        <dbReference type="ARBA" id="ARBA00022692"/>
    </source>
</evidence>
<evidence type="ECO:0000256" key="1">
    <source>
        <dbReference type="ARBA" id="ARBA00004251"/>
    </source>
</evidence>
<dbReference type="Proteomes" id="UP000006727">
    <property type="component" value="Chromosome 25"/>
</dbReference>
<keyword evidence="9" id="KW-1015">Disulfide bond</keyword>
<dbReference type="Gramene" id="Pp3c25_15240V3.2">
    <property type="protein sequence ID" value="PAC:32979455.CDS.1"/>
    <property type="gene ID" value="Pp3c25_15240"/>
</dbReference>
<sequence length="190" mass="21837">MGRARGKLGVVVVERFCHVILLLLLLVLLEEEEGWRRVEALSVLAKSELVMCEQYGGSPTPSTPTCKNMMVTTITVTNKDGEAAGELRFTQWKCRASNGTELNVRYGIKIVVTKGQTWLFYPIYYQRHFNYAPFEELLYMKEGDCQDDVQQRDVSCRWAYVGNVRVQDSQVCYPPPPHHRALPHTIYYTL</sequence>
<feature type="domain" description="Generative cell specific-1/HAP2" evidence="12">
    <location>
        <begin position="65"/>
        <end position="170"/>
    </location>
</feature>
<evidence type="ECO:0000256" key="2">
    <source>
        <dbReference type="ARBA" id="ARBA00010929"/>
    </source>
</evidence>
<dbReference type="InterPro" id="IPR040326">
    <property type="entry name" value="HAP2/GCS1"/>
</dbReference>
<evidence type="ECO:0000256" key="6">
    <source>
        <dbReference type="ARBA" id="ARBA00022989"/>
    </source>
</evidence>
<keyword evidence="8" id="KW-0472">Membrane</keyword>
<dbReference type="PaxDb" id="3218-PP1S129_190V6.1"/>
<keyword evidence="3" id="KW-1003">Cell membrane</keyword>
<dbReference type="PANTHER" id="PTHR31764:SF0">
    <property type="entry name" value="GENERATIVE CELL SPECIFIC-1_HAP2 DOMAIN-CONTAINING PROTEIN"/>
    <property type="match status" value="1"/>
</dbReference>
<comment type="subcellular location">
    <subcellularLocation>
        <location evidence="1">Cell membrane</location>
        <topology evidence="1">Single-pass type I membrane protein</topology>
    </subcellularLocation>
</comment>
<keyword evidence="6" id="KW-1133">Transmembrane helix</keyword>
<dbReference type="EMBL" id="ABEU02000025">
    <property type="protein sequence ID" value="PNR27840.1"/>
    <property type="molecule type" value="Genomic_DNA"/>
</dbReference>
<dbReference type="AlphaFoldDB" id="A0A2K1IEZ0"/>
<dbReference type="InParanoid" id="A0A2K1IEZ0"/>
<evidence type="ECO:0000256" key="5">
    <source>
        <dbReference type="ARBA" id="ARBA00022729"/>
    </source>
</evidence>
<keyword evidence="5 11" id="KW-0732">Signal</keyword>
<keyword evidence="7" id="KW-0446">Lipid-binding</keyword>
<dbReference type="PANTHER" id="PTHR31764">
    <property type="entry name" value="PROTEIN HAPLESS 2"/>
    <property type="match status" value="1"/>
</dbReference>
<dbReference type="GO" id="GO:0007338">
    <property type="term" value="P:single fertilization"/>
    <property type="evidence" value="ECO:0007669"/>
    <property type="project" value="UniProtKB-KW"/>
</dbReference>
<evidence type="ECO:0000256" key="3">
    <source>
        <dbReference type="ARBA" id="ARBA00022475"/>
    </source>
</evidence>
<keyword evidence="15" id="KW-1185">Reference proteome</keyword>
<evidence type="ECO:0000256" key="10">
    <source>
        <dbReference type="ARBA" id="ARBA00023279"/>
    </source>
</evidence>
<reference evidence="13 15" key="2">
    <citation type="journal article" date="2018" name="Plant J.">
        <title>The Physcomitrella patens chromosome-scale assembly reveals moss genome structure and evolution.</title>
        <authorList>
            <person name="Lang D."/>
            <person name="Ullrich K.K."/>
            <person name="Murat F."/>
            <person name="Fuchs J."/>
            <person name="Jenkins J."/>
            <person name="Haas F.B."/>
            <person name="Piednoel M."/>
            <person name="Gundlach H."/>
            <person name="Van Bel M."/>
            <person name="Meyberg R."/>
            <person name="Vives C."/>
            <person name="Morata J."/>
            <person name="Symeonidi A."/>
            <person name="Hiss M."/>
            <person name="Muchero W."/>
            <person name="Kamisugi Y."/>
            <person name="Saleh O."/>
            <person name="Blanc G."/>
            <person name="Decker E.L."/>
            <person name="van Gessel N."/>
            <person name="Grimwood J."/>
            <person name="Hayes R.D."/>
            <person name="Graham S.W."/>
            <person name="Gunter L.E."/>
            <person name="McDaniel S.F."/>
            <person name="Hoernstein S.N.W."/>
            <person name="Larsson A."/>
            <person name="Li F.W."/>
            <person name="Perroud P.F."/>
            <person name="Phillips J."/>
            <person name="Ranjan P."/>
            <person name="Rokshar D.S."/>
            <person name="Rothfels C.J."/>
            <person name="Schneider L."/>
            <person name="Shu S."/>
            <person name="Stevenson D.W."/>
            <person name="Thummler F."/>
            <person name="Tillich M."/>
            <person name="Villarreal Aguilar J.C."/>
            <person name="Widiez T."/>
            <person name="Wong G.K."/>
            <person name="Wymore A."/>
            <person name="Zhang Y."/>
            <person name="Zimmer A.D."/>
            <person name="Quatrano R.S."/>
            <person name="Mayer K.F.X."/>
            <person name="Goodstein D."/>
            <person name="Casacuberta J.M."/>
            <person name="Vandepoele K."/>
            <person name="Reski R."/>
            <person name="Cuming A.C."/>
            <person name="Tuskan G.A."/>
            <person name="Maumus F."/>
            <person name="Salse J."/>
            <person name="Schmutz J."/>
            <person name="Rensing S.A."/>
        </authorList>
    </citation>
    <scope>NUCLEOTIDE SEQUENCE [LARGE SCALE GENOMIC DNA]</scope>
    <source>
        <strain evidence="14 15">cv. Gransden 2004</strain>
    </source>
</reference>
<evidence type="ECO:0000313" key="14">
    <source>
        <dbReference type="EnsemblPlants" id="PAC:32979454.CDS.1"/>
    </source>
</evidence>
<comment type="similarity">
    <text evidence="2">Belongs to the HAP2/GCS1 family.</text>
</comment>
<evidence type="ECO:0000259" key="12">
    <source>
        <dbReference type="Pfam" id="PF10699"/>
    </source>
</evidence>
<organism evidence="13">
    <name type="scientific">Physcomitrium patens</name>
    <name type="common">Spreading-leaved earth moss</name>
    <name type="synonym">Physcomitrella patens</name>
    <dbReference type="NCBI Taxonomy" id="3218"/>
    <lineage>
        <taxon>Eukaryota</taxon>
        <taxon>Viridiplantae</taxon>
        <taxon>Streptophyta</taxon>
        <taxon>Embryophyta</taxon>
        <taxon>Bryophyta</taxon>
        <taxon>Bryophytina</taxon>
        <taxon>Bryopsida</taxon>
        <taxon>Funariidae</taxon>
        <taxon>Funariales</taxon>
        <taxon>Funariaceae</taxon>
        <taxon>Physcomitrium</taxon>
    </lineage>
</organism>
<evidence type="ECO:0000256" key="8">
    <source>
        <dbReference type="ARBA" id="ARBA00023136"/>
    </source>
</evidence>
<dbReference type="Gramene" id="Pp3c25_15240V3.1">
    <property type="protein sequence ID" value="PAC:32979454.CDS.1"/>
    <property type="gene ID" value="Pp3c25_15240"/>
</dbReference>
<evidence type="ECO:0000313" key="15">
    <source>
        <dbReference type="Proteomes" id="UP000006727"/>
    </source>
</evidence>
<evidence type="ECO:0000313" key="13">
    <source>
        <dbReference type="EMBL" id="PNR27840.1"/>
    </source>
</evidence>
<proteinExistence type="inferred from homology"/>
<protein>
    <recommendedName>
        <fullName evidence="12">Generative cell specific-1/HAP2 domain-containing protein</fullName>
    </recommendedName>
</protein>
<evidence type="ECO:0000256" key="11">
    <source>
        <dbReference type="SAM" id="SignalP"/>
    </source>
</evidence>
<dbReference type="InterPro" id="IPR018928">
    <property type="entry name" value="HAP2/GCS1_dom"/>
</dbReference>
<dbReference type="EnsemblPlants" id="Pp3c25_15240V3.2">
    <property type="protein sequence ID" value="PAC:32979455.CDS.1"/>
    <property type="gene ID" value="Pp3c25_15240"/>
</dbReference>
<dbReference type="Pfam" id="PF10699">
    <property type="entry name" value="HAP2-GCS1"/>
    <property type="match status" value="1"/>
</dbReference>
<accession>A0A2K1IEZ0</accession>
<name>A0A2K1IEZ0_PHYPA</name>
<reference evidence="14" key="3">
    <citation type="submission" date="2020-12" db="UniProtKB">
        <authorList>
            <consortium name="EnsemblPlants"/>
        </authorList>
    </citation>
    <scope>IDENTIFICATION</scope>
</reference>
<keyword evidence="4" id="KW-0812">Transmembrane</keyword>